<proteinExistence type="predicted"/>
<protein>
    <recommendedName>
        <fullName evidence="4">Transglutaminase-like domain-containing protein</fullName>
    </recommendedName>
</protein>
<dbReference type="InterPro" id="IPR052901">
    <property type="entry name" value="Bact_TGase-like"/>
</dbReference>
<evidence type="ECO:0000259" key="4">
    <source>
        <dbReference type="Pfam" id="PF01841"/>
    </source>
</evidence>
<name>A0ABN6Y4W3_9MICO</name>
<gene>
    <name evidence="5" type="ORF">GCM10025867_32610</name>
</gene>
<evidence type="ECO:0000256" key="2">
    <source>
        <dbReference type="SAM" id="Phobius"/>
    </source>
</evidence>
<keyword evidence="2" id="KW-0812">Transmembrane</keyword>
<feature type="signal peptide" evidence="3">
    <location>
        <begin position="1"/>
        <end position="23"/>
    </location>
</feature>
<dbReference type="InterPro" id="IPR002931">
    <property type="entry name" value="Transglutaminase-like"/>
</dbReference>
<dbReference type="InterPro" id="IPR038765">
    <property type="entry name" value="Papain-like_cys_pep_sf"/>
</dbReference>
<keyword evidence="2" id="KW-1133">Transmembrane helix</keyword>
<dbReference type="RefSeq" id="WP_286343881.1">
    <property type="nucleotide sequence ID" value="NZ_AP027732.1"/>
</dbReference>
<evidence type="ECO:0000256" key="3">
    <source>
        <dbReference type="SAM" id="SignalP"/>
    </source>
</evidence>
<evidence type="ECO:0000313" key="5">
    <source>
        <dbReference type="EMBL" id="BDZ51020.1"/>
    </source>
</evidence>
<feature type="compositionally biased region" description="Basic and acidic residues" evidence="1">
    <location>
        <begin position="347"/>
        <end position="358"/>
    </location>
</feature>
<dbReference type="Pfam" id="PF01841">
    <property type="entry name" value="Transglut_core"/>
    <property type="match status" value="1"/>
</dbReference>
<evidence type="ECO:0000256" key="1">
    <source>
        <dbReference type="SAM" id="MobiDB-lite"/>
    </source>
</evidence>
<organism evidence="5 6">
    <name type="scientific">Frondihabitans sucicola</name>
    <dbReference type="NCBI Taxonomy" id="1268041"/>
    <lineage>
        <taxon>Bacteria</taxon>
        <taxon>Bacillati</taxon>
        <taxon>Actinomycetota</taxon>
        <taxon>Actinomycetes</taxon>
        <taxon>Micrococcales</taxon>
        <taxon>Microbacteriaceae</taxon>
        <taxon>Frondihabitans</taxon>
    </lineage>
</organism>
<accession>A0ABN6Y4W3</accession>
<evidence type="ECO:0000313" key="6">
    <source>
        <dbReference type="Proteomes" id="UP001321486"/>
    </source>
</evidence>
<dbReference type="PANTHER" id="PTHR42736">
    <property type="entry name" value="PROTEIN-GLUTAMINE GAMMA-GLUTAMYLTRANSFERASE"/>
    <property type="match status" value="1"/>
</dbReference>
<keyword evidence="3" id="KW-0732">Signal</keyword>
<feature type="compositionally biased region" description="Polar residues" evidence="1">
    <location>
        <begin position="378"/>
        <end position="387"/>
    </location>
</feature>
<reference evidence="6" key="1">
    <citation type="journal article" date="2019" name="Int. J. Syst. Evol. Microbiol.">
        <title>The Global Catalogue of Microorganisms (GCM) 10K type strain sequencing project: providing services to taxonomists for standard genome sequencing and annotation.</title>
        <authorList>
            <consortium name="The Broad Institute Genomics Platform"/>
            <consortium name="The Broad Institute Genome Sequencing Center for Infectious Disease"/>
            <person name="Wu L."/>
            <person name="Ma J."/>
        </authorList>
    </citation>
    <scope>NUCLEOTIDE SEQUENCE [LARGE SCALE GENOMIC DNA]</scope>
    <source>
        <strain evidence="6">NBRC 108728</strain>
    </source>
</reference>
<feature type="chain" id="PRO_5045905544" description="Transglutaminase-like domain-containing protein" evidence="3">
    <location>
        <begin position="24"/>
        <end position="546"/>
    </location>
</feature>
<feature type="transmembrane region" description="Helical" evidence="2">
    <location>
        <begin position="394"/>
        <end position="426"/>
    </location>
</feature>
<dbReference type="SUPFAM" id="SSF54001">
    <property type="entry name" value="Cysteine proteinases"/>
    <property type="match status" value="1"/>
</dbReference>
<keyword evidence="2" id="KW-0472">Membrane</keyword>
<dbReference type="PANTHER" id="PTHR42736:SF1">
    <property type="entry name" value="PROTEIN-GLUTAMINE GAMMA-GLUTAMYLTRANSFERASE"/>
    <property type="match status" value="1"/>
</dbReference>
<dbReference type="EMBL" id="AP027732">
    <property type="protein sequence ID" value="BDZ51020.1"/>
    <property type="molecule type" value="Genomic_DNA"/>
</dbReference>
<feature type="region of interest" description="Disordered" evidence="1">
    <location>
        <begin position="338"/>
        <end position="389"/>
    </location>
</feature>
<sequence>MAGRAVAGTVVTLVIAGALSAGATTALAPTAHRWVAREAVVKPFDPRDYVSPLSGFRAYEQSPTSSQAQLTVTGLPAGDLLRIATLDTYDGVDFSVGSDHASEASGTFTRVPTSYDQSRVRGAQTSIDVSVDGYSGVWLPTVGKLESIDFSGSSASAHRDAFFYNDTTGTAAVVGGIGKGTSYRLTAVSPRQPTTSELAGLTPGTASVPTPSAVPAALKTTLEGYVDGVTGQGARLQAALKGMKAQGYVSHGVGQDEPVSRSGHGADRLEQLFTDKQMIGDAEQYAAAAALMADQLGFPSRVVLGFTAADSTGGTTTFRGSDITAMIEVDTAQFGWVTLDPNPTPRKIPDISKEDPNKVSRPQSVIQPPPQESDPRNDQSQPQSKQDNPADAPAWIAILLTAATIAGWVALAAGILMAPFLAIVAVKARRRLRRRRARDPRRRMTAGWQEFEDAVVDHGIATPTSATRSEVAASVGGTRAGVLARVVDRSVFAPESSDPGDADRVWKAVGEMRTQLDRGLTRWQRFKAAVSTRSLRGYHGRKAHKR</sequence>
<feature type="domain" description="Transglutaminase-like" evidence="4">
    <location>
        <begin position="260"/>
        <end position="341"/>
    </location>
</feature>
<dbReference type="Proteomes" id="UP001321486">
    <property type="component" value="Chromosome"/>
</dbReference>
<keyword evidence="6" id="KW-1185">Reference proteome</keyword>